<dbReference type="EMBL" id="FWPT01000027">
    <property type="protein sequence ID" value="SMA50974.1"/>
    <property type="molecule type" value="Genomic_DNA"/>
</dbReference>
<protein>
    <submittedName>
        <fullName evidence="1">Uncharacterized protein</fullName>
    </submittedName>
</protein>
<reference evidence="1 2" key="1">
    <citation type="submission" date="2017-03" db="EMBL/GenBank/DDBJ databases">
        <authorList>
            <person name="Afonso C.L."/>
            <person name="Miller P.J."/>
            <person name="Scott M.A."/>
            <person name="Spackman E."/>
            <person name="Goraichik I."/>
            <person name="Dimitrov K.M."/>
            <person name="Suarez D.L."/>
            <person name="Swayne D.E."/>
        </authorList>
    </citation>
    <scope>NUCLEOTIDE SEQUENCE [LARGE SCALE GENOMIC DNA]</scope>
    <source>
        <strain evidence="1">SB41UT1</strain>
    </source>
</reference>
<dbReference type="Proteomes" id="UP000196573">
    <property type="component" value="Unassembled WGS sequence"/>
</dbReference>
<sequence length="34" mass="3701">MNDDVDAGEARTLSGTIYPTEKNLFAINVYASSH</sequence>
<keyword evidence="2" id="KW-1185">Reference proteome</keyword>
<evidence type="ECO:0000313" key="2">
    <source>
        <dbReference type="Proteomes" id="UP000196573"/>
    </source>
</evidence>
<accession>A0A1X7ARN5</accession>
<name>A0A1X7ARN5_9GAMM</name>
<gene>
    <name evidence="1" type="ORF">EHSB41UT_04797</name>
</gene>
<evidence type="ECO:0000313" key="1">
    <source>
        <dbReference type="EMBL" id="SMA50974.1"/>
    </source>
</evidence>
<organism evidence="1 2">
    <name type="scientific">Parendozoicomonas haliclonae</name>
    <dbReference type="NCBI Taxonomy" id="1960125"/>
    <lineage>
        <taxon>Bacteria</taxon>
        <taxon>Pseudomonadati</taxon>
        <taxon>Pseudomonadota</taxon>
        <taxon>Gammaproteobacteria</taxon>
        <taxon>Oceanospirillales</taxon>
        <taxon>Endozoicomonadaceae</taxon>
        <taxon>Parendozoicomonas</taxon>
    </lineage>
</organism>
<dbReference type="AlphaFoldDB" id="A0A1X7ARN5"/>
<proteinExistence type="predicted"/>